<proteinExistence type="predicted"/>
<gene>
    <name evidence="1" type="ORF">HG263_04840</name>
</gene>
<dbReference type="EMBL" id="JABBPG010000002">
    <property type="protein sequence ID" value="NOU49861.1"/>
    <property type="molecule type" value="Genomic_DNA"/>
</dbReference>
<dbReference type="RefSeq" id="WP_171624951.1">
    <property type="nucleotide sequence ID" value="NZ_JABBPG010000002.1"/>
</dbReference>
<evidence type="ECO:0000313" key="2">
    <source>
        <dbReference type="Proteomes" id="UP000586305"/>
    </source>
</evidence>
<accession>A0A849VDT3</accession>
<dbReference type="AlphaFoldDB" id="A0A849VDT3"/>
<sequence>MNSSKKVKAPILGLLYNLVFDEKVRSEFNKSPRKVAEVFGLSDAEYDNLITANSSGDFRSTLGEMLANEVSNHLSKPQLLIPNSEVYRETPTLSATYNLLHDGSVSDYIQSQDKQKYQNFFDTFGVTDPKVQEAFETWVPEVEVMSKAIHDELAEVVKEDFSEPDTDPDFN</sequence>
<keyword evidence="2" id="KW-1185">Reference proteome</keyword>
<comment type="caution">
    <text evidence="1">The sequence shown here is derived from an EMBL/GenBank/DDBJ whole genome shotgun (WGS) entry which is preliminary data.</text>
</comment>
<reference evidence="1 2" key="1">
    <citation type="submission" date="2020-04" db="EMBL/GenBank/DDBJ databases">
        <title>Pseudoalteromonas caenipelagi sp. nov., isolated from a tidal flat.</title>
        <authorList>
            <person name="Park S."/>
            <person name="Yoon J.-H."/>
        </authorList>
    </citation>
    <scope>NUCLEOTIDE SEQUENCE [LARGE SCALE GENOMIC DNA]</scope>
    <source>
        <strain evidence="1 2">JBTF-M23</strain>
    </source>
</reference>
<name>A0A849VDT3_9GAMM</name>
<protein>
    <submittedName>
        <fullName evidence="1">Uncharacterized protein</fullName>
    </submittedName>
</protein>
<evidence type="ECO:0000313" key="1">
    <source>
        <dbReference type="EMBL" id="NOU49861.1"/>
    </source>
</evidence>
<dbReference type="Proteomes" id="UP000586305">
    <property type="component" value="Unassembled WGS sequence"/>
</dbReference>
<organism evidence="1 2">
    <name type="scientific">Pseudoalteromonas caenipelagi</name>
    <dbReference type="NCBI Taxonomy" id="2726988"/>
    <lineage>
        <taxon>Bacteria</taxon>
        <taxon>Pseudomonadati</taxon>
        <taxon>Pseudomonadota</taxon>
        <taxon>Gammaproteobacteria</taxon>
        <taxon>Alteromonadales</taxon>
        <taxon>Pseudoalteromonadaceae</taxon>
        <taxon>Pseudoalteromonas</taxon>
    </lineage>
</organism>